<organism evidence="2 3">
    <name type="scientific">Mycena albidolilacea</name>
    <dbReference type="NCBI Taxonomy" id="1033008"/>
    <lineage>
        <taxon>Eukaryota</taxon>
        <taxon>Fungi</taxon>
        <taxon>Dikarya</taxon>
        <taxon>Basidiomycota</taxon>
        <taxon>Agaricomycotina</taxon>
        <taxon>Agaricomycetes</taxon>
        <taxon>Agaricomycetidae</taxon>
        <taxon>Agaricales</taxon>
        <taxon>Marasmiineae</taxon>
        <taxon>Mycenaceae</taxon>
        <taxon>Mycena</taxon>
    </lineage>
</organism>
<feature type="signal peptide" evidence="1">
    <location>
        <begin position="1"/>
        <end position="24"/>
    </location>
</feature>
<protein>
    <recommendedName>
        <fullName evidence="4">Secreted protein</fullName>
    </recommendedName>
</protein>
<evidence type="ECO:0000256" key="1">
    <source>
        <dbReference type="SAM" id="SignalP"/>
    </source>
</evidence>
<evidence type="ECO:0000313" key="2">
    <source>
        <dbReference type="EMBL" id="KAJ7305597.1"/>
    </source>
</evidence>
<dbReference type="AlphaFoldDB" id="A0AAD7E9R8"/>
<reference evidence="2" key="1">
    <citation type="submission" date="2023-03" db="EMBL/GenBank/DDBJ databases">
        <title>Massive genome expansion in bonnet fungi (Mycena s.s.) driven by repeated elements and novel gene families across ecological guilds.</title>
        <authorList>
            <consortium name="Lawrence Berkeley National Laboratory"/>
            <person name="Harder C.B."/>
            <person name="Miyauchi S."/>
            <person name="Viragh M."/>
            <person name="Kuo A."/>
            <person name="Thoen E."/>
            <person name="Andreopoulos B."/>
            <person name="Lu D."/>
            <person name="Skrede I."/>
            <person name="Drula E."/>
            <person name="Henrissat B."/>
            <person name="Morin E."/>
            <person name="Kohler A."/>
            <person name="Barry K."/>
            <person name="LaButti K."/>
            <person name="Morin E."/>
            <person name="Salamov A."/>
            <person name="Lipzen A."/>
            <person name="Mereny Z."/>
            <person name="Hegedus B."/>
            <person name="Baldrian P."/>
            <person name="Stursova M."/>
            <person name="Weitz H."/>
            <person name="Taylor A."/>
            <person name="Grigoriev I.V."/>
            <person name="Nagy L.G."/>
            <person name="Martin F."/>
            <person name="Kauserud H."/>
        </authorList>
    </citation>
    <scope>NUCLEOTIDE SEQUENCE</scope>
    <source>
        <strain evidence="2">CBHHK002</strain>
    </source>
</reference>
<feature type="chain" id="PRO_5042248781" description="Secreted protein" evidence="1">
    <location>
        <begin position="25"/>
        <end position="70"/>
    </location>
</feature>
<sequence length="70" mass="7558">MPFILLSLPALRSRIWVLVSLARGSTPVPHTPVLAPVSVFPCSCSRSTLARLSPGRGGRVERQIHASVVR</sequence>
<keyword evidence="1" id="KW-0732">Signal</keyword>
<name>A0AAD7E9R8_9AGAR</name>
<evidence type="ECO:0008006" key="4">
    <source>
        <dbReference type="Google" id="ProtNLM"/>
    </source>
</evidence>
<accession>A0AAD7E9R8</accession>
<dbReference type="Proteomes" id="UP001218218">
    <property type="component" value="Unassembled WGS sequence"/>
</dbReference>
<keyword evidence="3" id="KW-1185">Reference proteome</keyword>
<gene>
    <name evidence="2" type="ORF">DFH08DRAFT_902431</name>
</gene>
<proteinExistence type="predicted"/>
<comment type="caution">
    <text evidence="2">The sequence shown here is derived from an EMBL/GenBank/DDBJ whole genome shotgun (WGS) entry which is preliminary data.</text>
</comment>
<evidence type="ECO:0000313" key="3">
    <source>
        <dbReference type="Proteomes" id="UP001218218"/>
    </source>
</evidence>
<dbReference type="EMBL" id="JARIHO010000095">
    <property type="protein sequence ID" value="KAJ7305597.1"/>
    <property type="molecule type" value="Genomic_DNA"/>
</dbReference>